<sequence length="259" mass="29890">MWCMEAERPVASIVIIHGACEHHGRYKWLSEMWRSSGFNVVMGDLPGQGTSTRERGHIRSFQEYIDEVDKWVARAKAFELPVFMLGHSMGGLIAIEWFKQQQSGIAGLILSSPCLGLQLKPNKFLDWISKGLNVLAPSMRFESGITPDKATRNKEVIEMDINDSLYITKVSVRWYQEMLKALKSAMEPTDAFLNIPLFVMQAGTDWLVDKKMVVKWFNELASHNKTYREWEGLYHEIFNEPEREDVFKAARAFVEQYMT</sequence>
<evidence type="ECO:0000259" key="1">
    <source>
        <dbReference type="Pfam" id="PF12146"/>
    </source>
</evidence>
<reference evidence="2 3" key="1">
    <citation type="journal article" date="2016" name="Front. Microbiol.">
        <title>High-Level Heat Resistance of Spores of Bacillus amyloliquefaciens and Bacillus licheniformis Results from the Presence of a spoVA Operon in a Tn1546 Transposon.</title>
        <authorList>
            <person name="Berendsen E.M."/>
            <person name="Koning R.A."/>
            <person name="Boekhorst J."/>
            <person name="de Jong A."/>
            <person name="Kuipers O.P."/>
            <person name="Wells-Bennik M.H."/>
        </authorList>
    </citation>
    <scope>NUCLEOTIDE SEQUENCE [LARGE SCALE GENOMIC DNA]</scope>
    <source>
        <strain evidence="2 3">B4121</strain>
    </source>
</reference>
<protein>
    <submittedName>
        <fullName evidence="2">Putative Lysophospholipase Monoglyceride lipase</fullName>
    </submittedName>
</protein>
<proteinExistence type="predicted"/>
<dbReference type="Proteomes" id="UP000185604">
    <property type="component" value="Unassembled WGS sequence"/>
</dbReference>
<comment type="caution">
    <text evidence="2">The sequence shown here is derived from an EMBL/GenBank/DDBJ whole genome shotgun (WGS) entry which is preliminary data.</text>
</comment>
<dbReference type="AlphaFoldDB" id="A0A7Z1B5L7"/>
<dbReference type="FunFam" id="3.40.50.1820:FF:000154">
    <property type="entry name" value="Alpha/beta hydrolase"/>
    <property type="match status" value="1"/>
</dbReference>
<dbReference type="InterPro" id="IPR022742">
    <property type="entry name" value="Hydrolase_4"/>
</dbReference>
<name>A0A7Z1B5L7_9BACI</name>
<dbReference type="Gene3D" id="3.40.50.1820">
    <property type="entry name" value="alpha/beta hydrolase"/>
    <property type="match status" value="1"/>
</dbReference>
<dbReference type="RefSeq" id="WP_023855831.1">
    <property type="nucleotide sequence ID" value="NZ_AP025339.1"/>
</dbReference>
<dbReference type="InterPro" id="IPR051044">
    <property type="entry name" value="MAG_DAG_Lipase"/>
</dbReference>
<gene>
    <name evidence="2" type="ORF">B4121_0992</name>
</gene>
<feature type="domain" description="Serine aminopeptidase S33" evidence="1">
    <location>
        <begin position="8"/>
        <end position="242"/>
    </location>
</feature>
<evidence type="ECO:0000313" key="3">
    <source>
        <dbReference type="Proteomes" id="UP000185604"/>
    </source>
</evidence>
<dbReference type="PANTHER" id="PTHR11614">
    <property type="entry name" value="PHOSPHOLIPASE-RELATED"/>
    <property type="match status" value="1"/>
</dbReference>
<dbReference type="Pfam" id="PF12146">
    <property type="entry name" value="Hydrolase_4"/>
    <property type="match status" value="1"/>
</dbReference>
<organism evidence="2 3">
    <name type="scientific">Bacillus paralicheniformis</name>
    <dbReference type="NCBI Taxonomy" id="1648923"/>
    <lineage>
        <taxon>Bacteria</taxon>
        <taxon>Bacillati</taxon>
        <taxon>Bacillota</taxon>
        <taxon>Bacilli</taxon>
        <taxon>Bacillales</taxon>
        <taxon>Bacillaceae</taxon>
        <taxon>Bacillus</taxon>
    </lineage>
</organism>
<dbReference type="InterPro" id="IPR029058">
    <property type="entry name" value="AB_hydrolase_fold"/>
</dbReference>
<dbReference type="GeneID" id="56672895"/>
<dbReference type="EMBL" id="LKPO01000004">
    <property type="protein sequence ID" value="OLF96781.1"/>
    <property type="molecule type" value="Genomic_DNA"/>
</dbReference>
<dbReference type="SUPFAM" id="SSF53474">
    <property type="entry name" value="alpha/beta-Hydrolases"/>
    <property type="match status" value="1"/>
</dbReference>
<evidence type="ECO:0000313" key="2">
    <source>
        <dbReference type="EMBL" id="OLF96781.1"/>
    </source>
</evidence>
<accession>A0A7Z1B5L7</accession>